<dbReference type="RefSeq" id="WP_205374497.1">
    <property type="nucleotide sequence ID" value="NZ_JAFEJA010000001.1"/>
</dbReference>
<evidence type="ECO:0000313" key="3">
    <source>
        <dbReference type="EMBL" id="MBM9620515.1"/>
    </source>
</evidence>
<keyword evidence="4" id="KW-1185">Reference proteome</keyword>
<feature type="region of interest" description="Disordered" evidence="1">
    <location>
        <begin position="156"/>
        <end position="185"/>
    </location>
</feature>
<evidence type="ECO:0000313" key="4">
    <source>
        <dbReference type="Proteomes" id="UP000664109"/>
    </source>
</evidence>
<name>A0ABS2USU2_9ACTN</name>
<sequence length="185" mass="19634">MKHLQRPVRRGVLVVHVVASAGWLGLTLGLLTLALTAFTTGAPSVVEASCRSMKVFTDWLVLPIALATLLSGLVLSLGTPWGLARHRWVVTKFWLTLATTVASVLLLRPGVDSAAAAAASGRAVLEPRDLVMGPAVSLAAYVLMTALSVLKPWGPTRRGRRLRSASHEASGSRKGLDARSVRRTA</sequence>
<keyword evidence="2" id="KW-0812">Transmembrane</keyword>
<feature type="compositionally biased region" description="Basic and acidic residues" evidence="1">
    <location>
        <begin position="170"/>
        <end position="185"/>
    </location>
</feature>
<dbReference type="Pfam" id="PF10027">
    <property type="entry name" value="DUF2269"/>
    <property type="match status" value="1"/>
</dbReference>
<dbReference type="Proteomes" id="UP000664109">
    <property type="component" value="Unassembled WGS sequence"/>
</dbReference>
<protein>
    <submittedName>
        <fullName evidence="3">DUF2269 family protein</fullName>
    </submittedName>
</protein>
<gene>
    <name evidence="3" type="ORF">JE024_17555</name>
</gene>
<accession>A0ABS2USU2</accession>
<feature type="transmembrane region" description="Helical" evidence="2">
    <location>
        <begin position="12"/>
        <end position="39"/>
    </location>
</feature>
<keyword evidence="2" id="KW-0472">Membrane</keyword>
<dbReference type="InterPro" id="IPR018729">
    <property type="entry name" value="DUF2269_transmembrane"/>
</dbReference>
<feature type="transmembrane region" description="Helical" evidence="2">
    <location>
        <begin position="131"/>
        <end position="153"/>
    </location>
</feature>
<evidence type="ECO:0000256" key="1">
    <source>
        <dbReference type="SAM" id="MobiDB-lite"/>
    </source>
</evidence>
<comment type="caution">
    <text evidence="3">The sequence shown here is derived from an EMBL/GenBank/DDBJ whole genome shotgun (WGS) entry which is preliminary data.</text>
</comment>
<reference evidence="3 4" key="1">
    <citation type="journal article" date="2016" name="Arch. Microbiol.">
        <title>Streptomyces zhihengii sp. nov., isolated from rhizospheric soil of Psammosilene tunicoides.</title>
        <authorList>
            <person name="Huang M.J."/>
            <person name="Fei J.J."/>
            <person name="Salam N."/>
            <person name="Kim C.J."/>
            <person name="Hozzein W.N."/>
            <person name="Xiao M."/>
            <person name="Huang H.Q."/>
            <person name="Li W.J."/>
        </authorList>
    </citation>
    <scope>NUCLEOTIDE SEQUENCE [LARGE SCALE GENOMIC DNA]</scope>
    <source>
        <strain evidence="3 4">YIM T102</strain>
    </source>
</reference>
<dbReference type="EMBL" id="JAFEJA010000001">
    <property type="protein sequence ID" value="MBM9620515.1"/>
    <property type="molecule type" value="Genomic_DNA"/>
</dbReference>
<organism evidence="3 4">
    <name type="scientific">Streptomyces zhihengii</name>
    <dbReference type="NCBI Taxonomy" id="1818004"/>
    <lineage>
        <taxon>Bacteria</taxon>
        <taxon>Bacillati</taxon>
        <taxon>Actinomycetota</taxon>
        <taxon>Actinomycetes</taxon>
        <taxon>Kitasatosporales</taxon>
        <taxon>Streptomycetaceae</taxon>
        <taxon>Streptomyces</taxon>
    </lineage>
</organism>
<keyword evidence="2" id="KW-1133">Transmembrane helix</keyword>
<evidence type="ECO:0000256" key="2">
    <source>
        <dbReference type="SAM" id="Phobius"/>
    </source>
</evidence>
<feature type="transmembrane region" description="Helical" evidence="2">
    <location>
        <begin position="93"/>
        <end position="111"/>
    </location>
</feature>
<feature type="transmembrane region" description="Helical" evidence="2">
    <location>
        <begin position="59"/>
        <end position="81"/>
    </location>
</feature>
<proteinExistence type="predicted"/>